<organism evidence="1 2">
    <name type="scientific">Deinococcus carri</name>
    <dbReference type="NCBI Taxonomy" id="1211323"/>
    <lineage>
        <taxon>Bacteria</taxon>
        <taxon>Thermotogati</taxon>
        <taxon>Deinococcota</taxon>
        <taxon>Deinococci</taxon>
        <taxon>Deinococcales</taxon>
        <taxon>Deinococcaceae</taxon>
        <taxon>Deinococcus</taxon>
    </lineage>
</organism>
<sequence>MDISVPENGSLILDAEHPGAEVAPAAVQHRVTRLQDYADLGLVREEHLTRMLAAARESTADALSNPGRPGAFVPGTRRPDLGRYTGYTSRLAEVNTSEARLVWNALRAVEPRRLGAWTLSDRLPGNLGPIISGFRFADITVAGGGQLIVAPGTRVMWAGDIVVAPSGRIVVQGASLTVRAHSFRGQ</sequence>
<gene>
    <name evidence="1" type="ORF">Dcar01_02594</name>
</gene>
<accession>A0ABP9WA02</accession>
<evidence type="ECO:0000313" key="2">
    <source>
        <dbReference type="Proteomes" id="UP001401887"/>
    </source>
</evidence>
<proteinExistence type="predicted"/>
<keyword evidence="2" id="KW-1185">Reference proteome</keyword>
<dbReference type="EMBL" id="BAABRP010000010">
    <property type="protein sequence ID" value="GAA5513846.1"/>
    <property type="molecule type" value="Genomic_DNA"/>
</dbReference>
<reference evidence="1 2" key="1">
    <citation type="submission" date="2024-02" db="EMBL/GenBank/DDBJ databases">
        <title>Deinococcus carri NBRC 110142.</title>
        <authorList>
            <person name="Ichikawa N."/>
            <person name="Katano-Makiyama Y."/>
            <person name="Hidaka K."/>
        </authorList>
    </citation>
    <scope>NUCLEOTIDE SEQUENCE [LARGE SCALE GENOMIC DNA]</scope>
    <source>
        <strain evidence="1 2">NBRC 110142</strain>
    </source>
</reference>
<dbReference type="Proteomes" id="UP001401887">
    <property type="component" value="Unassembled WGS sequence"/>
</dbReference>
<dbReference type="RefSeq" id="WP_345465820.1">
    <property type="nucleotide sequence ID" value="NZ_BAABRP010000010.1"/>
</dbReference>
<comment type="caution">
    <text evidence="1">The sequence shown here is derived from an EMBL/GenBank/DDBJ whole genome shotgun (WGS) entry which is preliminary data.</text>
</comment>
<name>A0ABP9WA02_9DEIO</name>
<protein>
    <recommendedName>
        <fullName evidence="3">DUF1707 domain-containing protein</fullName>
    </recommendedName>
</protein>
<evidence type="ECO:0000313" key="1">
    <source>
        <dbReference type="EMBL" id="GAA5513846.1"/>
    </source>
</evidence>
<evidence type="ECO:0008006" key="3">
    <source>
        <dbReference type="Google" id="ProtNLM"/>
    </source>
</evidence>